<comment type="caution">
    <text evidence="11">The sequence shown here is derived from an EMBL/GenBank/DDBJ whole genome shotgun (WGS) entry which is preliminary data.</text>
</comment>
<keyword evidence="12" id="KW-1185">Reference proteome</keyword>
<organism evidence="11 12">
    <name type="scientific">Candidatus Clostridium radicumherbarum</name>
    <dbReference type="NCBI Taxonomy" id="3381662"/>
    <lineage>
        <taxon>Bacteria</taxon>
        <taxon>Bacillati</taxon>
        <taxon>Bacillota</taxon>
        <taxon>Clostridia</taxon>
        <taxon>Eubacteriales</taxon>
        <taxon>Clostridiaceae</taxon>
        <taxon>Clostridium</taxon>
    </lineage>
</organism>
<comment type="catalytic activity">
    <reaction evidence="7 8">
        <text>a 6-O-methyl-2'-deoxyguanosine in DNA + L-cysteinyl-[protein] = S-methyl-L-cysteinyl-[protein] + a 2'-deoxyguanosine in DNA</text>
        <dbReference type="Rhea" id="RHEA:24000"/>
        <dbReference type="Rhea" id="RHEA-COMP:10131"/>
        <dbReference type="Rhea" id="RHEA-COMP:10132"/>
        <dbReference type="Rhea" id="RHEA-COMP:11367"/>
        <dbReference type="Rhea" id="RHEA-COMP:11368"/>
        <dbReference type="ChEBI" id="CHEBI:29950"/>
        <dbReference type="ChEBI" id="CHEBI:82612"/>
        <dbReference type="ChEBI" id="CHEBI:85445"/>
        <dbReference type="ChEBI" id="CHEBI:85448"/>
        <dbReference type="EC" id="2.1.1.63"/>
    </reaction>
</comment>
<name>A0ABW8TSN5_9CLOT</name>
<evidence type="ECO:0000256" key="5">
    <source>
        <dbReference type="ARBA" id="ARBA00022763"/>
    </source>
</evidence>
<dbReference type="RefSeq" id="WP_406765344.1">
    <property type="nucleotide sequence ID" value="NZ_JBJHZY010000002.1"/>
</dbReference>
<accession>A0ABW8TSN5</accession>
<dbReference type="InterPro" id="IPR036388">
    <property type="entry name" value="WH-like_DNA-bd_sf"/>
</dbReference>
<feature type="active site" description="Nucleophile; methyl group acceptor" evidence="8">
    <location>
        <position position="123"/>
    </location>
</feature>
<dbReference type="Pfam" id="PF01035">
    <property type="entry name" value="DNA_binding_1"/>
    <property type="match status" value="1"/>
</dbReference>
<keyword evidence="4 8" id="KW-0808">Transferase</keyword>
<evidence type="ECO:0000256" key="8">
    <source>
        <dbReference type="HAMAP-Rule" id="MF_00772"/>
    </source>
</evidence>
<feature type="domain" description="Methylguanine DNA methyltransferase ribonuclease-like" evidence="10">
    <location>
        <begin position="6"/>
        <end position="68"/>
    </location>
</feature>
<dbReference type="Gene3D" id="1.10.10.10">
    <property type="entry name" value="Winged helix-like DNA-binding domain superfamily/Winged helix DNA-binding domain"/>
    <property type="match status" value="1"/>
</dbReference>
<dbReference type="PANTHER" id="PTHR10815">
    <property type="entry name" value="METHYLATED-DNA--PROTEIN-CYSTEINE METHYLTRANSFERASE"/>
    <property type="match status" value="1"/>
</dbReference>
<evidence type="ECO:0000256" key="7">
    <source>
        <dbReference type="ARBA" id="ARBA00049348"/>
    </source>
</evidence>
<comment type="catalytic activity">
    <reaction evidence="1 8">
        <text>a 4-O-methyl-thymidine in DNA + L-cysteinyl-[protein] = a thymidine in DNA + S-methyl-L-cysteinyl-[protein]</text>
        <dbReference type="Rhea" id="RHEA:53428"/>
        <dbReference type="Rhea" id="RHEA-COMP:10131"/>
        <dbReference type="Rhea" id="RHEA-COMP:10132"/>
        <dbReference type="Rhea" id="RHEA-COMP:13555"/>
        <dbReference type="Rhea" id="RHEA-COMP:13556"/>
        <dbReference type="ChEBI" id="CHEBI:29950"/>
        <dbReference type="ChEBI" id="CHEBI:82612"/>
        <dbReference type="ChEBI" id="CHEBI:137386"/>
        <dbReference type="ChEBI" id="CHEBI:137387"/>
        <dbReference type="EC" id="2.1.1.63"/>
    </reaction>
</comment>
<keyword evidence="5 8" id="KW-0227">DNA damage</keyword>
<evidence type="ECO:0000313" key="11">
    <source>
        <dbReference type="EMBL" id="MFL0268719.1"/>
    </source>
</evidence>
<dbReference type="InterPro" id="IPR001497">
    <property type="entry name" value="MethylDNA_cys_MeTrfase_AS"/>
</dbReference>
<dbReference type="EC" id="2.1.1.63" evidence="8"/>
<evidence type="ECO:0000256" key="3">
    <source>
        <dbReference type="ARBA" id="ARBA00022603"/>
    </source>
</evidence>
<proteinExistence type="inferred from homology"/>
<dbReference type="InterPro" id="IPR014048">
    <property type="entry name" value="MethylDNA_cys_MeTrfase_DNA-bd"/>
</dbReference>
<evidence type="ECO:0000256" key="4">
    <source>
        <dbReference type="ARBA" id="ARBA00022679"/>
    </source>
</evidence>
<dbReference type="EMBL" id="JBJHZY010000002">
    <property type="protein sequence ID" value="MFL0268719.1"/>
    <property type="molecule type" value="Genomic_DNA"/>
</dbReference>
<dbReference type="NCBIfam" id="TIGR00589">
    <property type="entry name" value="ogt"/>
    <property type="match status" value="1"/>
</dbReference>
<dbReference type="Gene3D" id="3.30.160.70">
    <property type="entry name" value="Methylated DNA-protein cysteine methyltransferase domain"/>
    <property type="match status" value="1"/>
</dbReference>
<protein>
    <recommendedName>
        <fullName evidence="8">Methylated-DNA--protein-cysteine methyltransferase</fullName>
        <ecNumber evidence="8">2.1.1.63</ecNumber>
    </recommendedName>
    <alternativeName>
        <fullName evidence="8">6-O-methylguanine-DNA methyltransferase</fullName>
        <shortName evidence="8">MGMT</shortName>
    </alternativeName>
    <alternativeName>
        <fullName evidence="8">O-6-methylguanine-DNA-alkyltransferase</fullName>
    </alternativeName>
</protein>
<dbReference type="Proteomes" id="UP001623661">
    <property type="component" value="Unassembled WGS sequence"/>
</dbReference>
<comment type="similarity">
    <text evidence="8">Belongs to the MGMT family.</text>
</comment>
<keyword evidence="6 8" id="KW-0234">DNA repair</keyword>
<dbReference type="GO" id="GO:0032259">
    <property type="term" value="P:methylation"/>
    <property type="evidence" value="ECO:0007669"/>
    <property type="project" value="UniProtKB-KW"/>
</dbReference>
<dbReference type="InterPro" id="IPR023546">
    <property type="entry name" value="MGMT"/>
</dbReference>
<dbReference type="InterPro" id="IPR036631">
    <property type="entry name" value="MGMT_N_sf"/>
</dbReference>
<dbReference type="SUPFAM" id="SSF46767">
    <property type="entry name" value="Methylated DNA-protein cysteine methyltransferase, C-terminal domain"/>
    <property type="match status" value="1"/>
</dbReference>
<dbReference type="HAMAP" id="MF_00772">
    <property type="entry name" value="OGT"/>
    <property type="match status" value="1"/>
</dbReference>
<evidence type="ECO:0000256" key="2">
    <source>
        <dbReference type="ARBA" id="ARBA00022490"/>
    </source>
</evidence>
<evidence type="ECO:0000259" key="10">
    <source>
        <dbReference type="Pfam" id="PF02870"/>
    </source>
</evidence>
<dbReference type="PANTHER" id="PTHR10815:SF5">
    <property type="entry name" value="METHYLATED-DNA--PROTEIN-CYSTEINE METHYLTRANSFERASE"/>
    <property type="match status" value="1"/>
</dbReference>
<dbReference type="GO" id="GO:0003908">
    <property type="term" value="F:methylated-DNA-[protein]-cysteine S-methyltransferase activity"/>
    <property type="evidence" value="ECO:0007669"/>
    <property type="project" value="UniProtKB-EC"/>
</dbReference>
<feature type="domain" description="Methylated-DNA-[protein]-cysteine S-methyltransferase DNA binding" evidence="9">
    <location>
        <begin position="72"/>
        <end position="150"/>
    </location>
</feature>
<comment type="miscellaneous">
    <text evidence="8">This enzyme catalyzes only one turnover and therefore is not strictly catalytic. According to one definition, an enzyme is a biocatalyst that acts repeatedly and over many reaction cycles.</text>
</comment>
<keyword evidence="3 8" id="KW-0489">Methyltransferase</keyword>
<dbReference type="InterPro" id="IPR008332">
    <property type="entry name" value="MethylG_MeTrfase_N"/>
</dbReference>
<reference evidence="11 12" key="1">
    <citation type="submission" date="2024-11" db="EMBL/GenBank/DDBJ databases">
        <authorList>
            <person name="Heng Y.C."/>
            <person name="Lim A.C.H."/>
            <person name="Lee J.K.Y."/>
            <person name="Kittelmann S."/>
        </authorList>
    </citation>
    <scope>NUCLEOTIDE SEQUENCE [LARGE SCALE GENOMIC DNA]</scope>
    <source>
        <strain evidence="11 12">WILCCON 0202</strain>
    </source>
</reference>
<dbReference type="PROSITE" id="PS00374">
    <property type="entry name" value="MGMT"/>
    <property type="match status" value="1"/>
</dbReference>
<evidence type="ECO:0000256" key="1">
    <source>
        <dbReference type="ARBA" id="ARBA00001286"/>
    </source>
</evidence>
<evidence type="ECO:0000259" key="9">
    <source>
        <dbReference type="Pfam" id="PF01035"/>
    </source>
</evidence>
<dbReference type="CDD" id="cd06445">
    <property type="entry name" value="ATase"/>
    <property type="match status" value="1"/>
</dbReference>
<dbReference type="InterPro" id="IPR036217">
    <property type="entry name" value="MethylDNA_cys_MeTrfase_DNAb"/>
</dbReference>
<keyword evidence="2 8" id="KW-0963">Cytoplasm</keyword>
<evidence type="ECO:0000313" key="12">
    <source>
        <dbReference type="Proteomes" id="UP001623661"/>
    </source>
</evidence>
<gene>
    <name evidence="11" type="ORF">ACJDUH_11515</name>
</gene>
<dbReference type="Pfam" id="PF02870">
    <property type="entry name" value="Methyltransf_1N"/>
    <property type="match status" value="1"/>
</dbReference>
<evidence type="ECO:0000256" key="6">
    <source>
        <dbReference type="ARBA" id="ARBA00023204"/>
    </source>
</evidence>
<comment type="function">
    <text evidence="8">Involved in the cellular defense against the biological effects of O6-methylguanine (O6-MeG) and O4-methylthymine (O4-MeT) in DNA. Repairs the methylated nucleobase in DNA by stoichiometrically transferring the methyl group to a cysteine residue in the enzyme. This is a suicide reaction: the enzyme is irreversibly inactivated.</text>
</comment>
<sequence length="152" mass="16978">MNNAFYYETKIGKIGIVENGTAITRVDFGEIIPKDVNLAETALLKKAYKELQEYFDGKRQVFDLPLAPEGTEFQKKVWKVLQEIPYGKTYSYKDVAIKVGNEKASRAVGMANNKNPIAIFIPCHRVIGSNGKLVGYAGGLDVKEMLLTLEMK</sequence>
<dbReference type="SUPFAM" id="SSF53155">
    <property type="entry name" value="Methylated DNA-protein cysteine methyltransferase domain"/>
    <property type="match status" value="1"/>
</dbReference>
<comment type="subcellular location">
    <subcellularLocation>
        <location evidence="8">Cytoplasm</location>
    </subcellularLocation>
</comment>